<feature type="transmembrane region" description="Helical" evidence="1">
    <location>
        <begin position="15"/>
        <end position="42"/>
    </location>
</feature>
<keyword evidence="1" id="KW-0472">Membrane</keyword>
<gene>
    <name evidence="2" type="ORF">APHCRT_0432</name>
</gene>
<keyword evidence="1" id="KW-1133">Transmembrane helix</keyword>
<evidence type="ECO:0000313" key="3">
    <source>
        <dbReference type="Proteomes" id="UP000033722"/>
    </source>
</evidence>
<accession>A0A0F3Q4B5</accession>
<dbReference type="EMBL" id="LAOD01000009">
    <property type="protein sequence ID" value="KJV87465.1"/>
    <property type="molecule type" value="Genomic_DNA"/>
</dbReference>
<keyword evidence="1" id="KW-0812">Transmembrane</keyword>
<sequence length="49" mass="5686">MVAYAFAVYGGPVGWLAFIGIIWALFSFFLAMMRAIILYLFIMVGWHFY</sequence>
<reference evidence="2 3" key="1">
    <citation type="submission" date="2015-01" db="EMBL/GenBank/DDBJ databases">
        <title>Genome Sequencing of Rickettsiales.</title>
        <authorList>
            <person name="Daugherty S.C."/>
            <person name="Su Q."/>
            <person name="Abolude K."/>
            <person name="Beier-Sexton M."/>
            <person name="Carlyon J.A."/>
            <person name="Carter R."/>
            <person name="Day N.P."/>
            <person name="Dumler S.J."/>
            <person name="Dyachenko V."/>
            <person name="Godinez A."/>
            <person name="Kurtti T.J."/>
            <person name="Lichay M."/>
            <person name="Mullins K.E."/>
            <person name="Ott S."/>
            <person name="Pappas-Brown V."/>
            <person name="Paris D.H."/>
            <person name="Patel P."/>
            <person name="Richards A.L."/>
            <person name="Sadzewicz L."/>
            <person name="Sears K."/>
            <person name="Seidman D."/>
            <person name="Sengamalay N."/>
            <person name="Stenos J."/>
            <person name="Tallon L.J."/>
            <person name="Vincent G."/>
            <person name="Fraser C.M."/>
            <person name="Munderloh U."/>
            <person name="Dunning-Hotopp J.C."/>
        </authorList>
    </citation>
    <scope>NUCLEOTIDE SEQUENCE [LARGE SCALE GENOMIC DNA]</scope>
    <source>
        <strain evidence="2 3">CRT53-1</strain>
    </source>
</reference>
<proteinExistence type="predicted"/>
<dbReference type="PATRIC" id="fig|1359157.3.peg.1907"/>
<evidence type="ECO:0000256" key="1">
    <source>
        <dbReference type="SAM" id="Phobius"/>
    </source>
</evidence>
<dbReference type="AlphaFoldDB" id="A0A0F3Q4B5"/>
<evidence type="ECO:0000313" key="2">
    <source>
        <dbReference type="EMBL" id="KJV87465.1"/>
    </source>
</evidence>
<dbReference type="Proteomes" id="UP000033722">
    <property type="component" value="Unassembled WGS sequence"/>
</dbReference>
<name>A0A0F3Q4B5_ANAPH</name>
<organism evidence="2 3">
    <name type="scientific">Anaplasma phagocytophilum str. CRT53-1</name>
    <dbReference type="NCBI Taxonomy" id="1359157"/>
    <lineage>
        <taxon>Bacteria</taxon>
        <taxon>Pseudomonadati</taxon>
        <taxon>Pseudomonadota</taxon>
        <taxon>Alphaproteobacteria</taxon>
        <taxon>Rickettsiales</taxon>
        <taxon>Anaplasmataceae</taxon>
        <taxon>Anaplasma</taxon>
        <taxon>phagocytophilum group</taxon>
    </lineage>
</organism>
<protein>
    <submittedName>
        <fullName evidence="2">Putative membrane protein</fullName>
    </submittedName>
</protein>
<comment type="caution">
    <text evidence="2">The sequence shown here is derived from an EMBL/GenBank/DDBJ whole genome shotgun (WGS) entry which is preliminary data.</text>
</comment>